<dbReference type="EMBL" id="CM003099">
    <property type="protein sequence ID" value="KUI66765.1"/>
    <property type="molecule type" value="Genomic_DNA"/>
</dbReference>
<dbReference type="PANTHER" id="PTHR45527">
    <property type="entry name" value="NONRIBOSOMAL PEPTIDE SYNTHETASE"/>
    <property type="match status" value="1"/>
</dbReference>
<dbReference type="SUPFAM" id="SSF47336">
    <property type="entry name" value="ACP-like"/>
    <property type="match status" value="1"/>
</dbReference>
<keyword evidence="2" id="KW-0597">Phosphoprotein</keyword>
<dbReference type="GO" id="GO:0016874">
    <property type="term" value="F:ligase activity"/>
    <property type="evidence" value="ECO:0007669"/>
    <property type="project" value="UniProtKB-KW"/>
</dbReference>
<evidence type="ECO:0000259" key="4">
    <source>
        <dbReference type="PROSITE" id="PS50075"/>
    </source>
</evidence>
<protein>
    <submittedName>
        <fullName evidence="5">Nonribosomal peptide synthetase 7</fullName>
    </submittedName>
</protein>
<dbReference type="GO" id="GO:0031177">
    <property type="term" value="F:phosphopantetheine binding"/>
    <property type="evidence" value="ECO:0007669"/>
    <property type="project" value="TreeGrafter"/>
</dbReference>
<dbReference type="PANTHER" id="PTHR45527:SF1">
    <property type="entry name" value="FATTY ACID SYNTHASE"/>
    <property type="match status" value="1"/>
</dbReference>
<dbReference type="GO" id="GO:0005737">
    <property type="term" value="C:cytoplasm"/>
    <property type="evidence" value="ECO:0007669"/>
    <property type="project" value="TreeGrafter"/>
</dbReference>
<reference evidence="5" key="1">
    <citation type="submission" date="2014-12" db="EMBL/GenBank/DDBJ databases">
        <title>Genome Sequence of Valsa Canker Pathogens Uncovers a Specific Adaption of Colonization on Woody Bark.</title>
        <authorList>
            <person name="Yin Z."/>
            <person name="Liu H."/>
            <person name="Gao X."/>
            <person name="Li Z."/>
            <person name="Song N."/>
            <person name="Ke X."/>
            <person name="Dai Q."/>
            <person name="Wu Y."/>
            <person name="Sun Y."/>
            <person name="Xu J.-R."/>
            <person name="Kang Z.K."/>
            <person name="Wang L."/>
            <person name="Huang L."/>
        </authorList>
    </citation>
    <scope>NUCLEOTIDE SEQUENCE [LARGE SCALE GENOMIC DNA]</scope>
    <source>
        <strain evidence="5">03-8</strain>
    </source>
</reference>
<feature type="domain" description="Carrier" evidence="4">
    <location>
        <begin position="55"/>
        <end position="131"/>
    </location>
</feature>
<dbReference type="Gene3D" id="1.10.1200.10">
    <property type="entry name" value="ACP-like"/>
    <property type="match status" value="1"/>
</dbReference>
<dbReference type="Proteomes" id="UP000078559">
    <property type="component" value="Chromosome 2"/>
</dbReference>
<name>A0A194VSH5_CYTMA</name>
<accession>A0A194VSH5</accession>
<keyword evidence="6" id="KW-1185">Reference proteome</keyword>
<organism evidence="5 6">
    <name type="scientific">Cytospora mali</name>
    <name type="common">Apple Valsa canker fungus</name>
    <name type="synonym">Valsa mali</name>
    <dbReference type="NCBI Taxonomy" id="578113"/>
    <lineage>
        <taxon>Eukaryota</taxon>
        <taxon>Fungi</taxon>
        <taxon>Dikarya</taxon>
        <taxon>Ascomycota</taxon>
        <taxon>Pezizomycotina</taxon>
        <taxon>Sordariomycetes</taxon>
        <taxon>Sordariomycetidae</taxon>
        <taxon>Diaporthales</taxon>
        <taxon>Cytosporaceae</taxon>
        <taxon>Cytospora</taxon>
    </lineage>
</organism>
<sequence length="198" mass="22624">MTPRLLLPFWSFPLLPSGKINRKILKELVEDLEPGTLARYTSVQEDTIVEKEEPQELTETEKVMKTAWAELFDVDEASIRTSDRFYDYGGDSIAAINLVSMLRHLNWSLSVNDAVSYPSLREQATRLKPAKKIASSVHNRLRKAGITEDDIEFLTQGHTVEQSWQLMTVRQVPAGFDLVRWKALTAKFRSCSDNRVPE</sequence>
<keyword evidence="1" id="KW-0596">Phosphopantetheine</keyword>
<dbReference type="GO" id="GO:0043041">
    <property type="term" value="P:amino acid activation for nonribosomal peptide biosynthetic process"/>
    <property type="evidence" value="ECO:0007669"/>
    <property type="project" value="TreeGrafter"/>
</dbReference>
<dbReference type="InterPro" id="IPR006162">
    <property type="entry name" value="Ppantetheine_attach_site"/>
</dbReference>
<dbReference type="GO" id="GO:0044550">
    <property type="term" value="P:secondary metabolite biosynthetic process"/>
    <property type="evidence" value="ECO:0007669"/>
    <property type="project" value="TreeGrafter"/>
</dbReference>
<dbReference type="InterPro" id="IPR036736">
    <property type="entry name" value="ACP-like_sf"/>
</dbReference>
<dbReference type="SMR" id="A0A194VSH5"/>
<dbReference type="Pfam" id="PF00550">
    <property type="entry name" value="PP-binding"/>
    <property type="match status" value="1"/>
</dbReference>
<proteinExistence type="predicted"/>
<dbReference type="InterPro" id="IPR009081">
    <property type="entry name" value="PP-bd_ACP"/>
</dbReference>
<keyword evidence="3" id="KW-0436">Ligase</keyword>
<dbReference type="AlphaFoldDB" id="A0A194VSH5"/>
<gene>
    <name evidence="5" type="ORF">VM1G_02320</name>
</gene>
<evidence type="ECO:0000256" key="1">
    <source>
        <dbReference type="ARBA" id="ARBA00022450"/>
    </source>
</evidence>
<evidence type="ECO:0000313" key="5">
    <source>
        <dbReference type="EMBL" id="KUI66765.1"/>
    </source>
</evidence>
<evidence type="ECO:0000313" key="6">
    <source>
        <dbReference type="Proteomes" id="UP000078559"/>
    </source>
</evidence>
<dbReference type="PROSITE" id="PS50075">
    <property type="entry name" value="CARRIER"/>
    <property type="match status" value="1"/>
</dbReference>
<evidence type="ECO:0000256" key="3">
    <source>
        <dbReference type="ARBA" id="ARBA00022598"/>
    </source>
</evidence>
<dbReference type="PROSITE" id="PS00012">
    <property type="entry name" value="PHOSPHOPANTETHEINE"/>
    <property type="match status" value="1"/>
</dbReference>
<evidence type="ECO:0000256" key="2">
    <source>
        <dbReference type="ARBA" id="ARBA00022553"/>
    </source>
</evidence>